<dbReference type="RefSeq" id="XP_025598565.1">
    <property type="nucleotide sequence ID" value="XM_025740193.1"/>
</dbReference>
<dbReference type="CDD" id="cd22191">
    <property type="entry name" value="DPBB_RlpA_EXP_N-like"/>
    <property type="match status" value="1"/>
</dbReference>
<reference evidence="2 3" key="1">
    <citation type="journal article" date="2018" name="Mol. Biol. Evol.">
        <title>Broad Genomic Sampling Reveals a Smut Pathogenic Ancestry of the Fungal Clade Ustilaginomycotina.</title>
        <authorList>
            <person name="Kijpornyongpan T."/>
            <person name="Mondo S.J."/>
            <person name="Barry K."/>
            <person name="Sandor L."/>
            <person name="Lee J."/>
            <person name="Lipzen A."/>
            <person name="Pangilinan J."/>
            <person name="LaButti K."/>
            <person name="Hainaut M."/>
            <person name="Henrissat B."/>
            <person name="Grigoriev I.V."/>
            <person name="Spatafora J.W."/>
            <person name="Aime M.C."/>
        </authorList>
    </citation>
    <scope>NUCLEOTIDE SEQUENCE [LARGE SCALE GENOMIC DNA]</scope>
    <source>
        <strain evidence="2 3">MCA 4186</strain>
    </source>
</reference>
<dbReference type="STRING" id="58919.A0A316ZAF7"/>
<sequence length="87" mass="9130">QNGNPGHCSHYNSDSTPLVALPSAIYANGAHCGKKVIIHRGSKSVEAVVADSCPTCVSSHSLDLSVAAFKALGTEQEGMFDITWSWA</sequence>
<organism evidence="2 3">
    <name type="scientific">Tilletiopsis washingtonensis</name>
    <dbReference type="NCBI Taxonomy" id="58919"/>
    <lineage>
        <taxon>Eukaryota</taxon>
        <taxon>Fungi</taxon>
        <taxon>Dikarya</taxon>
        <taxon>Basidiomycota</taxon>
        <taxon>Ustilaginomycotina</taxon>
        <taxon>Exobasidiomycetes</taxon>
        <taxon>Entylomatales</taxon>
        <taxon>Entylomatales incertae sedis</taxon>
        <taxon>Tilletiopsis</taxon>
    </lineage>
</organism>
<dbReference type="PANTHER" id="PTHR31836:SF28">
    <property type="entry name" value="SRCR DOMAIN-CONTAINING PROTEIN-RELATED"/>
    <property type="match status" value="1"/>
</dbReference>
<dbReference type="EMBL" id="KZ819292">
    <property type="protein sequence ID" value="PWN98286.1"/>
    <property type="molecule type" value="Genomic_DNA"/>
</dbReference>
<dbReference type="Gene3D" id="2.40.40.10">
    <property type="entry name" value="RlpA-like domain"/>
    <property type="match status" value="1"/>
</dbReference>
<gene>
    <name evidence="2" type="ORF">FA09DRAFT_297103</name>
</gene>
<feature type="non-terminal residue" evidence="2">
    <location>
        <position position="1"/>
    </location>
</feature>
<protein>
    <recommendedName>
        <fullName evidence="4">RlpA-like protein double-psi beta-barrel domain-containing protein</fullName>
    </recommendedName>
</protein>
<dbReference type="OrthoDB" id="623670at2759"/>
<evidence type="ECO:0000313" key="2">
    <source>
        <dbReference type="EMBL" id="PWN98286.1"/>
    </source>
</evidence>
<evidence type="ECO:0000256" key="1">
    <source>
        <dbReference type="ARBA" id="ARBA00022729"/>
    </source>
</evidence>
<dbReference type="InterPro" id="IPR051477">
    <property type="entry name" value="Expansin_CellWall"/>
</dbReference>
<dbReference type="SUPFAM" id="SSF50685">
    <property type="entry name" value="Barwin-like endoglucanases"/>
    <property type="match status" value="1"/>
</dbReference>
<keyword evidence="3" id="KW-1185">Reference proteome</keyword>
<evidence type="ECO:0000313" key="3">
    <source>
        <dbReference type="Proteomes" id="UP000245946"/>
    </source>
</evidence>
<keyword evidence="1" id="KW-0732">Signal</keyword>
<dbReference type="GeneID" id="37267739"/>
<name>A0A316ZAF7_9BASI</name>
<dbReference type="PANTHER" id="PTHR31836">
    <property type="match status" value="1"/>
</dbReference>
<evidence type="ECO:0008006" key="4">
    <source>
        <dbReference type="Google" id="ProtNLM"/>
    </source>
</evidence>
<dbReference type="Proteomes" id="UP000245946">
    <property type="component" value="Unassembled WGS sequence"/>
</dbReference>
<dbReference type="InterPro" id="IPR036908">
    <property type="entry name" value="RlpA-like_sf"/>
</dbReference>
<proteinExistence type="predicted"/>
<dbReference type="AlphaFoldDB" id="A0A316ZAF7"/>
<accession>A0A316ZAF7</accession>